<evidence type="ECO:0000313" key="1">
    <source>
        <dbReference type="EMBL" id="KAG0442851.1"/>
    </source>
</evidence>
<name>A0AC60QVS3_IXOPE</name>
<proteinExistence type="predicted"/>
<organism evidence="1 2">
    <name type="scientific">Ixodes persulcatus</name>
    <name type="common">Taiga tick</name>
    <dbReference type="NCBI Taxonomy" id="34615"/>
    <lineage>
        <taxon>Eukaryota</taxon>
        <taxon>Metazoa</taxon>
        <taxon>Ecdysozoa</taxon>
        <taxon>Arthropoda</taxon>
        <taxon>Chelicerata</taxon>
        <taxon>Arachnida</taxon>
        <taxon>Acari</taxon>
        <taxon>Parasitiformes</taxon>
        <taxon>Ixodida</taxon>
        <taxon>Ixodoidea</taxon>
        <taxon>Ixodidae</taxon>
        <taxon>Ixodinae</taxon>
        <taxon>Ixodes</taxon>
    </lineage>
</organism>
<comment type="caution">
    <text evidence="1">The sequence shown here is derived from an EMBL/GenBank/DDBJ whole genome shotgun (WGS) entry which is preliminary data.</text>
</comment>
<dbReference type="Proteomes" id="UP000805193">
    <property type="component" value="Unassembled WGS sequence"/>
</dbReference>
<gene>
    <name evidence="1" type="ORF">HPB47_015554</name>
</gene>
<feature type="non-terminal residue" evidence="1">
    <location>
        <position position="63"/>
    </location>
</feature>
<dbReference type="EMBL" id="JABSTQ010004200">
    <property type="protein sequence ID" value="KAG0442851.1"/>
    <property type="molecule type" value="Genomic_DNA"/>
</dbReference>
<protein>
    <submittedName>
        <fullName evidence="1">Uncharacterized protein</fullName>
    </submittedName>
</protein>
<sequence length="63" mass="7113">MPLDAPEVSQEDEVVCAISLCVSQQELVEESRQNNHLQHVIALTTGTWPPRKELHPDLAPFHQ</sequence>
<evidence type="ECO:0000313" key="2">
    <source>
        <dbReference type="Proteomes" id="UP000805193"/>
    </source>
</evidence>
<accession>A0AC60QVS3</accession>
<keyword evidence="2" id="KW-1185">Reference proteome</keyword>
<reference evidence="1 2" key="1">
    <citation type="journal article" date="2020" name="Cell">
        <title>Large-Scale Comparative Analyses of Tick Genomes Elucidate Their Genetic Diversity and Vector Capacities.</title>
        <authorList>
            <consortium name="Tick Genome and Microbiome Consortium (TIGMIC)"/>
            <person name="Jia N."/>
            <person name="Wang J."/>
            <person name="Shi W."/>
            <person name="Du L."/>
            <person name="Sun Y."/>
            <person name="Zhan W."/>
            <person name="Jiang J.F."/>
            <person name="Wang Q."/>
            <person name="Zhang B."/>
            <person name="Ji P."/>
            <person name="Bell-Sakyi L."/>
            <person name="Cui X.M."/>
            <person name="Yuan T.T."/>
            <person name="Jiang B.G."/>
            <person name="Yang W.F."/>
            <person name="Lam T.T."/>
            <person name="Chang Q.C."/>
            <person name="Ding S.J."/>
            <person name="Wang X.J."/>
            <person name="Zhu J.G."/>
            <person name="Ruan X.D."/>
            <person name="Zhao L."/>
            <person name="Wei J.T."/>
            <person name="Ye R.Z."/>
            <person name="Que T.C."/>
            <person name="Du C.H."/>
            <person name="Zhou Y.H."/>
            <person name="Cheng J.X."/>
            <person name="Dai P.F."/>
            <person name="Guo W.B."/>
            <person name="Han X.H."/>
            <person name="Huang E.J."/>
            <person name="Li L.F."/>
            <person name="Wei W."/>
            <person name="Gao Y.C."/>
            <person name="Liu J.Z."/>
            <person name="Shao H.Z."/>
            <person name="Wang X."/>
            <person name="Wang C.C."/>
            <person name="Yang T.C."/>
            <person name="Huo Q.B."/>
            <person name="Li W."/>
            <person name="Chen H.Y."/>
            <person name="Chen S.E."/>
            <person name="Zhou L.G."/>
            <person name="Ni X.B."/>
            <person name="Tian J.H."/>
            <person name="Sheng Y."/>
            <person name="Liu T."/>
            <person name="Pan Y.S."/>
            <person name="Xia L.Y."/>
            <person name="Li J."/>
            <person name="Zhao F."/>
            <person name="Cao W.C."/>
        </authorList>
    </citation>
    <scope>NUCLEOTIDE SEQUENCE [LARGE SCALE GENOMIC DNA]</scope>
    <source>
        <strain evidence="1">Iper-2018</strain>
    </source>
</reference>